<accession>A0A3M2HSP7</accession>
<proteinExistence type="predicted"/>
<dbReference type="AlphaFoldDB" id="A0A3M2HSP7"/>
<comment type="caution">
    <text evidence="1">The sequence shown here is derived from an EMBL/GenBank/DDBJ whole genome shotgun (WGS) entry which is preliminary data.</text>
</comment>
<sequence length="105" mass="11332">MGEIHQAASAIAYKCQGYSMKIDFRSVVLVILTGFTAGCSSVESVPPPDGDDEYVFVCTKPSGKSECDARAVAVCPDGFETLSSEENFERKELRIRCSEVADGAR</sequence>
<evidence type="ECO:0000313" key="2">
    <source>
        <dbReference type="Proteomes" id="UP000269774"/>
    </source>
</evidence>
<protein>
    <submittedName>
        <fullName evidence="1">Uncharacterized protein</fullName>
    </submittedName>
</protein>
<organism evidence="1 2">
    <name type="scientific">Stutzerimonas zhaodongensis</name>
    <dbReference type="NCBI Taxonomy" id="1176257"/>
    <lineage>
        <taxon>Bacteria</taxon>
        <taxon>Pseudomonadati</taxon>
        <taxon>Pseudomonadota</taxon>
        <taxon>Gammaproteobacteria</taxon>
        <taxon>Pseudomonadales</taxon>
        <taxon>Pseudomonadaceae</taxon>
        <taxon>Stutzerimonas</taxon>
    </lineage>
</organism>
<dbReference type="EMBL" id="RFFM01000003">
    <property type="protein sequence ID" value="RMH89207.1"/>
    <property type="molecule type" value="Genomic_DNA"/>
</dbReference>
<keyword evidence="2" id="KW-1185">Reference proteome</keyword>
<gene>
    <name evidence="1" type="ORF">EA797_14790</name>
</gene>
<name>A0A3M2HSP7_9GAMM</name>
<evidence type="ECO:0000313" key="1">
    <source>
        <dbReference type="EMBL" id="RMH89207.1"/>
    </source>
</evidence>
<dbReference type="Proteomes" id="UP000269774">
    <property type="component" value="Unassembled WGS sequence"/>
</dbReference>
<reference evidence="1 2" key="1">
    <citation type="submission" date="2018-10" db="EMBL/GenBank/DDBJ databases">
        <title>Pseudomonas zhaodongensis NEAU-ST5-21(T) genome.</title>
        <authorList>
            <person name="Peng J."/>
            <person name="Liu Z.-P."/>
        </authorList>
    </citation>
    <scope>NUCLEOTIDE SEQUENCE [LARGE SCALE GENOMIC DNA]</scope>
    <source>
        <strain evidence="1 2">NEAU-ST5-21</strain>
    </source>
</reference>